<proteinExistence type="inferred from homology"/>
<feature type="binding site" evidence="12">
    <location>
        <position position="844"/>
    </location>
    <ligand>
        <name>[4Fe-4S] cluster</name>
        <dbReference type="ChEBI" id="CHEBI:49883"/>
        <label>3</label>
    </ligand>
</feature>
<evidence type="ECO:0000256" key="8">
    <source>
        <dbReference type="ARBA" id="ARBA00023014"/>
    </source>
</evidence>
<dbReference type="InterPro" id="IPR017896">
    <property type="entry name" value="4Fe4S_Fe-S-bd"/>
</dbReference>
<dbReference type="GO" id="GO:0006979">
    <property type="term" value="P:response to oxidative stress"/>
    <property type="evidence" value="ECO:0007669"/>
    <property type="project" value="TreeGrafter"/>
</dbReference>
<dbReference type="FunFam" id="3.40.50.920:FF:000007">
    <property type="entry name" value="Pyruvate:ferredoxin (Flavodoxin) oxidoreductase"/>
    <property type="match status" value="1"/>
</dbReference>
<dbReference type="InterPro" id="IPR050722">
    <property type="entry name" value="Pyruvate:ferred/Flavod_OxRd"/>
</dbReference>
<dbReference type="CDD" id="cd03377">
    <property type="entry name" value="TPP_PFOR_PNO"/>
    <property type="match status" value="1"/>
</dbReference>
<keyword evidence="3 12" id="KW-0004">4Fe-4S</keyword>
<feature type="site" description="Important for catalytic activity" evidence="11">
    <location>
        <position position="66"/>
    </location>
</feature>
<evidence type="ECO:0000256" key="3">
    <source>
        <dbReference type="ARBA" id="ARBA00022485"/>
    </source>
</evidence>
<evidence type="ECO:0000256" key="12">
    <source>
        <dbReference type="PIRSR" id="PIRSR000159-50"/>
    </source>
</evidence>
<feature type="binding site" evidence="12">
    <location>
        <position position="694"/>
    </location>
    <ligand>
        <name>[4Fe-4S] cluster</name>
        <dbReference type="ChEBI" id="CHEBI:49883"/>
        <label>1</label>
    </ligand>
</feature>
<dbReference type="FunFam" id="3.30.70.20:FF:000022">
    <property type="entry name" value="Pyruvate:ferredoxin (Flavodoxin) oxidoreductase"/>
    <property type="match status" value="1"/>
</dbReference>
<dbReference type="RefSeq" id="WP_312032576.1">
    <property type="nucleotide sequence ID" value="NZ_CP051151.1"/>
</dbReference>
<feature type="binding site" evidence="12">
    <location>
        <position position="750"/>
    </location>
    <ligand>
        <name>[4Fe-4S] cluster</name>
        <dbReference type="ChEBI" id="CHEBI:49883"/>
        <label>2</label>
    </ligand>
</feature>
<dbReference type="GO" id="GO:0051539">
    <property type="term" value="F:4 iron, 4 sulfur cluster binding"/>
    <property type="evidence" value="ECO:0007669"/>
    <property type="project" value="UniProtKB-KW"/>
</dbReference>
<organism evidence="14 15">
    <name type="scientific">Hujiaoplasma nucleasis</name>
    <dbReference type="NCBI Taxonomy" id="2725268"/>
    <lineage>
        <taxon>Bacteria</taxon>
        <taxon>Bacillati</taxon>
        <taxon>Mycoplasmatota</taxon>
        <taxon>Mollicutes</taxon>
        <taxon>Candidatus Izemoplasmatales</taxon>
        <taxon>Hujiaoplasmataceae</taxon>
        <taxon>Hujiaoplasma</taxon>
    </lineage>
</organism>
<dbReference type="Gene3D" id="3.40.920.10">
    <property type="entry name" value="Pyruvate-ferredoxin oxidoreductase, PFOR, domain III"/>
    <property type="match status" value="1"/>
</dbReference>
<dbReference type="InterPro" id="IPR002869">
    <property type="entry name" value="Pyrv_flavodox_OxRed_cen"/>
</dbReference>
<evidence type="ECO:0000256" key="2">
    <source>
        <dbReference type="ARBA" id="ARBA00022448"/>
    </source>
</evidence>
<dbReference type="Gene3D" id="3.40.50.970">
    <property type="match status" value="2"/>
</dbReference>
<evidence type="ECO:0000256" key="6">
    <source>
        <dbReference type="ARBA" id="ARBA00023002"/>
    </source>
</evidence>
<gene>
    <name evidence="14" type="primary">nifJ</name>
    <name evidence="14" type="ORF">HF295_04060</name>
</gene>
<accession>A0A7L6N4B3</accession>
<evidence type="ECO:0000256" key="7">
    <source>
        <dbReference type="ARBA" id="ARBA00023004"/>
    </source>
</evidence>
<keyword evidence="6 9" id="KW-0560">Oxidoreductase</keyword>
<dbReference type="Pfam" id="PF13237">
    <property type="entry name" value="Fer4_10"/>
    <property type="match status" value="1"/>
</dbReference>
<dbReference type="InterPro" id="IPR009014">
    <property type="entry name" value="Transketo_C/PFOR_II"/>
</dbReference>
<dbReference type="Pfam" id="PF10371">
    <property type="entry name" value="EKR"/>
    <property type="match status" value="1"/>
</dbReference>
<dbReference type="SUPFAM" id="SSF53323">
    <property type="entry name" value="Pyruvate-ferredoxin oxidoreductase, PFOR, domain III"/>
    <property type="match status" value="1"/>
</dbReference>
<dbReference type="InterPro" id="IPR011895">
    <property type="entry name" value="Pyrv_flavodox_OxRed"/>
</dbReference>
<dbReference type="SUPFAM" id="SSF52922">
    <property type="entry name" value="TK C-terminal domain-like"/>
    <property type="match status" value="1"/>
</dbReference>
<dbReference type="GO" id="GO:0030976">
    <property type="term" value="F:thiamine pyrophosphate binding"/>
    <property type="evidence" value="ECO:0007669"/>
    <property type="project" value="InterPro"/>
</dbReference>
<dbReference type="FunFam" id="3.40.50.970:FF:000012">
    <property type="entry name" value="Pyruvate:ferredoxin (Flavodoxin) oxidoreductase"/>
    <property type="match status" value="1"/>
</dbReference>
<evidence type="ECO:0000259" key="13">
    <source>
        <dbReference type="PROSITE" id="PS51379"/>
    </source>
</evidence>
<dbReference type="PIRSF" id="PIRSF000159">
    <property type="entry name" value="NifJ"/>
    <property type="match status" value="1"/>
</dbReference>
<dbReference type="InterPro" id="IPR011766">
    <property type="entry name" value="TPP_enzyme_TPP-bd"/>
</dbReference>
<evidence type="ECO:0000256" key="1">
    <source>
        <dbReference type="ARBA" id="ARBA00009032"/>
    </source>
</evidence>
<feature type="binding site" evidence="10">
    <location>
        <position position="821"/>
    </location>
    <ligand>
        <name>thiamine diphosphate</name>
        <dbReference type="ChEBI" id="CHEBI:58937"/>
    </ligand>
</feature>
<dbReference type="InterPro" id="IPR019752">
    <property type="entry name" value="Pyrv/ketoisovalerate_OxRed_cat"/>
</dbReference>
<evidence type="ECO:0000256" key="10">
    <source>
        <dbReference type="PIRSR" id="PIRSR000159-1"/>
    </source>
</evidence>
<dbReference type="PANTHER" id="PTHR32154">
    <property type="entry name" value="PYRUVATE-FLAVODOXIN OXIDOREDUCTASE-RELATED"/>
    <property type="match status" value="1"/>
</dbReference>
<keyword evidence="8 12" id="KW-0411">Iron-sulfur</keyword>
<reference evidence="14 15" key="1">
    <citation type="submission" date="2020-04" db="EMBL/GenBank/DDBJ databases">
        <authorList>
            <person name="Zheng R.K."/>
            <person name="Sun C.M."/>
        </authorList>
    </citation>
    <scope>NUCLEOTIDE SEQUENCE [LARGE SCALE GENOMIC DNA]</scope>
    <source>
        <strain evidence="15">zrk29</strain>
    </source>
</reference>
<comment type="similarity">
    <text evidence="1 9">Belongs to the pyruvate:ferredoxin/flavodoxin oxidoreductase family.</text>
</comment>
<dbReference type="InterPro" id="IPR033412">
    <property type="entry name" value="PFOR_II"/>
</dbReference>
<dbReference type="GO" id="GO:0005506">
    <property type="term" value="F:iron ion binding"/>
    <property type="evidence" value="ECO:0007669"/>
    <property type="project" value="InterPro"/>
</dbReference>
<keyword evidence="7 12" id="KW-0408">Iron</keyword>
<feature type="site" description="Important for catalytic activity" evidence="11">
    <location>
        <position position="116"/>
    </location>
</feature>
<dbReference type="Pfam" id="PF17147">
    <property type="entry name" value="PFOR_II"/>
    <property type="match status" value="1"/>
</dbReference>
<dbReference type="NCBIfam" id="TIGR02176">
    <property type="entry name" value="pyruv_ox_red"/>
    <property type="match status" value="1"/>
</dbReference>
<feature type="binding site" evidence="10">
    <location>
        <position position="33"/>
    </location>
    <ligand>
        <name>pyruvate</name>
        <dbReference type="ChEBI" id="CHEBI:15361"/>
    </ligand>
</feature>
<dbReference type="SUPFAM" id="SSF52518">
    <property type="entry name" value="Thiamin diphosphate-binding fold (THDP-binding)"/>
    <property type="match status" value="2"/>
</dbReference>
<dbReference type="InterPro" id="IPR017900">
    <property type="entry name" value="4Fe4S_Fe_S_CS"/>
</dbReference>
<feature type="site" description="Important for catalytic activity" evidence="11">
    <location>
        <position position="33"/>
    </location>
</feature>
<keyword evidence="5 9" id="KW-0249">Electron transport</keyword>
<evidence type="ECO:0000256" key="5">
    <source>
        <dbReference type="ARBA" id="ARBA00022982"/>
    </source>
</evidence>
<feature type="site" description="Important for catalytic activity" evidence="11">
    <location>
        <position position="999"/>
    </location>
</feature>
<dbReference type="GO" id="GO:0022900">
    <property type="term" value="P:electron transport chain"/>
    <property type="evidence" value="ECO:0007669"/>
    <property type="project" value="InterPro"/>
</dbReference>
<keyword evidence="14" id="KW-0670">Pyruvate</keyword>
<sequence>MSKKKVFQSMDGNQAAAYTAYAFTEVAGIYPITPSSPIPEHVDNWAAQGKKNLFGMPVKVVEMQSEAGAAATVHGSLMAGALTTTFTASQGLLLKVPNMYKIAGELLPGVMHVAARSLAAHALSIFGDHQDIYATRQTGFCMLASGSVQETMDLGGVAHLAAIKSSIPFMHFFDGFRTSHEVNKIEVMDYDVFDRLIDREAVKKFRQRGLNSATPKTMGSAQNDDVYFQAKEIQEKYYKPIPDIVNEYMEEISKETGREYKPFVYYGDPKATKIIVAMGSVTQAIKEVVDNLMEKGEKVGLISVHLYRPFSSKYFFNVLPDTVEKIAVLDRTKEPGSAGEPLYVDIKSIFYNREKQPAIIGGRYGLSSKDTTPDQILAVYKNLDNEMKDNFTIGIVDDVNFSSLDLEDHIDTVDKDTTELLFFGLGSDGTVGAVKNVSKIIGDYSDLYGQAYASYDSKKSGGVTRMHLRFGKNPIRSTYLVNHPHFVSCSQEAYVSRFDLIKGIRKGGTFLLATHKNANEIEDLLPNKMLKILAERDVKLYIIDAYKLAREIGSEKMVSTIMQSAFFKLNEQIMKYETAQEAMKSYAKKSFSSKGEDIVEMNYKAVDLGANGLVKVEVKPEWKDLKVEKVEVEDRPDFVKNIADPVNAINGYDLPVSAFEGIEDGQMPSGTARYEKRGVADVVSTWISENCIQCNQCAYACPHACIRPILATEEEVANAPVDKEWLDAKGKGLEGMKYRIQVSVLDCTGCMVCVNTCPAPNKALHMTKLEENVEEKQHVLADYLYNEVPYKGDLVGRNTYKNAVFNQPLFEFSGACAGCGETPYIRMATQLFGERMMIANATGCSSIYGASFPATPYTTNAEGRGPAWANSLFEDNAEYGFGMKIAVDTMRDRMQTIIFENMNTFEEELQELFKEWIEFREDGDKTLELSRKIIPLLEKSKSEFKDELLELKGQFVRQSNWIIGGDGWAYDIGYGGLDHVLANAEDVNILVLDTEVYSNTGGQSSKSARSGSIAKFTAAGKPGKKKDLAALAMTYESVYVACISHGANPTQVTKAMKEAEAYPGPSLIIAYSPCIAHGIDGGLGNSHQQAKLATECGYWPTFRYDPRLIAQGKNPLQIDSKEPKWEKYHDFLLSENRYQQLVKKDPQAAEKLLHQNIIDAKRRWASYKRMAAADFSEVIE</sequence>
<evidence type="ECO:0000313" key="15">
    <source>
        <dbReference type="Proteomes" id="UP000512167"/>
    </source>
</evidence>
<dbReference type="CDD" id="cd07034">
    <property type="entry name" value="TPP_PYR_PFOR_IOR-alpha_like"/>
    <property type="match status" value="1"/>
</dbReference>
<keyword evidence="4 12" id="KW-0479">Metal-binding</keyword>
<evidence type="ECO:0000256" key="11">
    <source>
        <dbReference type="PIRSR" id="PIRSR000159-2"/>
    </source>
</evidence>
<dbReference type="InterPro" id="IPR019456">
    <property type="entry name" value="Pyrv-flavodox_OxRtase_EKR"/>
</dbReference>
<feature type="binding site" evidence="12">
    <location>
        <position position="753"/>
    </location>
    <ligand>
        <name>[4Fe-4S] cluster</name>
        <dbReference type="ChEBI" id="CHEBI:49883"/>
        <label>2</label>
    </ligand>
</feature>
<feature type="binding site" evidence="12">
    <location>
        <position position="691"/>
    </location>
    <ligand>
        <name>[4Fe-4S] cluster</name>
        <dbReference type="ChEBI" id="CHEBI:49883"/>
        <label>1</label>
    </ligand>
</feature>
<dbReference type="Pfam" id="PF01558">
    <property type="entry name" value="POR"/>
    <property type="match status" value="1"/>
</dbReference>
<dbReference type="PANTHER" id="PTHR32154:SF0">
    <property type="entry name" value="PYRUVATE-FLAVODOXIN OXIDOREDUCTASE-RELATED"/>
    <property type="match status" value="1"/>
</dbReference>
<dbReference type="InterPro" id="IPR037112">
    <property type="entry name" value="Pyrv-flavodox_OxR_EKR_sf"/>
</dbReference>
<feature type="binding site" evidence="12">
    <location>
        <position position="757"/>
    </location>
    <ligand>
        <name>[4Fe-4S] cluster</name>
        <dbReference type="ChEBI" id="CHEBI:49883"/>
        <label>1</label>
    </ligand>
</feature>
<dbReference type="KEGG" id="tbk:HF295_04060"/>
<feature type="binding site" evidence="10">
    <location>
        <begin position="994"/>
        <end position="999"/>
    </location>
    <ligand>
        <name>thiamine diphosphate</name>
        <dbReference type="ChEBI" id="CHEBI:58937"/>
    </ligand>
</feature>
<feature type="binding site" evidence="12">
    <location>
        <position position="1074"/>
    </location>
    <ligand>
        <name>[4Fe-4S] cluster</name>
        <dbReference type="ChEBI" id="CHEBI:49883"/>
        <label>3</label>
    </ligand>
</feature>
<feature type="binding site" evidence="12">
    <location>
        <position position="747"/>
    </location>
    <ligand>
        <name>[4Fe-4S] cluster</name>
        <dbReference type="ChEBI" id="CHEBI:49883"/>
        <label>2</label>
    </ligand>
</feature>
<feature type="domain" description="4Fe-4S ferredoxin-type" evidence="13">
    <location>
        <begin position="738"/>
        <end position="769"/>
    </location>
</feature>
<evidence type="ECO:0000256" key="4">
    <source>
        <dbReference type="ARBA" id="ARBA00022723"/>
    </source>
</evidence>
<dbReference type="FunFam" id="3.40.50.970:FF:000041">
    <property type="entry name" value="Pyruvate:ferredoxin (Flavodoxin) oxidoreductase"/>
    <property type="match status" value="1"/>
</dbReference>
<dbReference type="Proteomes" id="UP000512167">
    <property type="component" value="Chromosome"/>
</dbReference>
<dbReference type="Gene3D" id="3.40.50.920">
    <property type="match status" value="1"/>
</dbReference>
<dbReference type="PROSITE" id="PS51379">
    <property type="entry name" value="4FE4S_FER_2"/>
    <property type="match status" value="2"/>
</dbReference>
<feature type="binding site" evidence="10">
    <location>
        <position position="844"/>
    </location>
    <ligand>
        <name>thiamine diphosphate</name>
        <dbReference type="ChEBI" id="CHEBI:58937"/>
    </ligand>
</feature>
<feature type="binding site" evidence="10">
    <location>
        <position position="66"/>
    </location>
    <ligand>
        <name>thiamine diphosphate</name>
        <dbReference type="ChEBI" id="CHEBI:58937"/>
    </ligand>
</feature>
<dbReference type="GO" id="GO:0016903">
    <property type="term" value="F:oxidoreductase activity, acting on the aldehyde or oxo group of donors"/>
    <property type="evidence" value="ECO:0007669"/>
    <property type="project" value="InterPro"/>
</dbReference>
<evidence type="ECO:0000256" key="9">
    <source>
        <dbReference type="PIRNR" id="PIRNR000159"/>
    </source>
</evidence>
<feature type="domain" description="4Fe-4S ferredoxin-type" evidence="13">
    <location>
        <begin position="682"/>
        <end position="711"/>
    </location>
</feature>
<feature type="binding site" evidence="12">
    <location>
        <position position="697"/>
    </location>
    <ligand>
        <name>[4Fe-4S] cluster</name>
        <dbReference type="ChEBI" id="CHEBI:49883"/>
        <label>1</label>
    </ligand>
</feature>
<name>A0A7L6N4B3_9MOLU</name>
<feature type="binding site" evidence="10">
    <location>
        <position position="116"/>
    </location>
    <ligand>
        <name>pyruvate</name>
        <dbReference type="ChEBI" id="CHEBI:15361"/>
    </ligand>
</feature>
<dbReference type="AlphaFoldDB" id="A0A7L6N4B3"/>
<dbReference type="SMART" id="SM00890">
    <property type="entry name" value="EKR"/>
    <property type="match status" value="1"/>
</dbReference>
<keyword evidence="15" id="KW-1185">Reference proteome</keyword>
<protein>
    <submittedName>
        <fullName evidence="14">Pyruvate:ferredoxin (Flavodoxin) oxidoreductase</fullName>
    </submittedName>
</protein>
<evidence type="ECO:0000313" key="14">
    <source>
        <dbReference type="EMBL" id="QLY40078.1"/>
    </source>
</evidence>
<feature type="binding site" evidence="12">
    <location>
        <position position="819"/>
    </location>
    <ligand>
        <name>[4Fe-4S] cluster</name>
        <dbReference type="ChEBI" id="CHEBI:49883"/>
        <label>3</label>
    </ligand>
</feature>
<feature type="binding site" evidence="12">
    <location>
        <position position="701"/>
    </location>
    <ligand>
        <name>[4Fe-4S] cluster</name>
        <dbReference type="ChEBI" id="CHEBI:49883"/>
        <label>2</label>
    </ligand>
</feature>
<feature type="binding site" evidence="10">
    <location>
        <begin position="965"/>
        <end position="968"/>
    </location>
    <ligand>
        <name>thiamine diphosphate</name>
        <dbReference type="ChEBI" id="CHEBI:58937"/>
    </ligand>
</feature>
<dbReference type="Pfam" id="PF02775">
    <property type="entry name" value="TPP_enzyme_C"/>
    <property type="match status" value="1"/>
</dbReference>
<dbReference type="PROSITE" id="PS00198">
    <property type="entry name" value="4FE4S_FER_1"/>
    <property type="match status" value="1"/>
</dbReference>
<dbReference type="InterPro" id="IPR029061">
    <property type="entry name" value="THDP-binding"/>
</dbReference>
<feature type="binding site" evidence="12">
    <location>
        <position position="816"/>
    </location>
    <ligand>
        <name>[4Fe-4S] cluster</name>
        <dbReference type="ChEBI" id="CHEBI:49883"/>
        <label>3</label>
    </ligand>
</feature>
<dbReference type="SUPFAM" id="SSF54862">
    <property type="entry name" value="4Fe-4S ferredoxins"/>
    <property type="match status" value="1"/>
</dbReference>
<dbReference type="EMBL" id="CP051151">
    <property type="protein sequence ID" value="QLY40078.1"/>
    <property type="molecule type" value="Genomic_DNA"/>
</dbReference>
<dbReference type="InterPro" id="IPR002880">
    <property type="entry name" value="Pyrv_Fd/Flavodoxin_OxRdtase_N"/>
</dbReference>
<dbReference type="Gene3D" id="3.30.70.20">
    <property type="match status" value="1"/>
</dbReference>
<keyword evidence="2 9" id="KW-0813">Transport</keyword>
<dbReference type="Gene3D" id="4.10.780.10">
    <property type="entry name" value="Pyruvate-flavodoxin oxidoreductase, EKR domain"/>
    <property type="match status" value="1"/>
</dbReference>
<dbReference type="Pfam" id="PF01855">
    <property type="entry name" value="POR_N"/>
    <property type="match status" value="1"/>
</dbReference>
<comment type="cofactor">
    <cofactor evidence="12">
        <name>[4Fe-4S] cluster</name>
        <dbReference type="ChEBI" id="CHEBI:49883"/>
    </cofactor>
    <text evidence="12">Binds 3 [4Fe-4S] clusters per subunit.</text>
</comment>